<sequence>MRSTQKVQQKTCVSCMYVQCTTGTTACAQPDYSAQEVLFFRFLFPLSDDWYQLSRRKERWGSRRRIHLYPLGTTPAPKFPKLSVALRLRWGSSIGNT</sequence>
<evidence type="ECO:0000313" key="2">
    <source>
        <dbReference type="Proteomes" id="UP000326289"/>
    </source>
</evidence>
<dbReference type="PROSITE" id="PS51257">
    <property type="entry name" value="PROKAR_LIPOPROTEIN"/>
    <property type="match status" value="1"/>
</dbReference>
<accession>A0A5N6IRD0</accession>
<name>A0A5N6IRD0_9EURO</name>
<dbReference type="AlphaFoldDB" id="A0A5N6IRD0"/>
<gene>
    <name evidence="1" type="ORF">BDV30DRAFT_217929</name>
</gene>
<evidence type="ECO:0000313" key="1">
    <source>
        <dbReference type="EMBL" id="KAB8268714.1"/>
    </source>
</evidence>
<dbReference type="Proteomes" id="UP000326289">
    <property type="component" value="Unassembled WGS sequence"/>
</dbReference>
<reference evidence="1 2" key="1">
    <citation type="submission" date="2019-04" db="EMBL/GenBank/DDBJ databases">
        <title>Fungal friends and foes A comparative genomics study of 23 Aspergillus species from section Flavi.</title>
        <authorList>
            <consortium name="DOE Joint Genome Institute"/>
            <person name="Kjaerbolling I."/>
            <person name="Vesth T.C."/>
            <person name="Frisvad J.C."/>
            <person name="Nybo J.L."/>
            <person name="Theobald S."/>
            <person name="Kildgaard S."/>
            <person name="Petersen T.I."/>
            <person name="Kuo A."/>
            <person name="Sato A."/>
            <person name="Lyhne E.K."/>
            <person name="Kogle M.E."/>
            <person name="Wiebenga A."/>
            <person name="Kun R.S."/>
            <person name="Lubbers R.J."/>
            <person name="Makela M.R."/>
            <person name="Barry K."/>
            <person name="Chovatia M."/>
            <person name="Clum A."/>
            <person name="Daum C."/>
            <person name="Haridas S."/>
            <person name="He G."/>
            <person name="LaButti K."/>
            <person name="Lipzen A."/>
            <person name="Mondo S."/>
            <person name="Pangilinan J."/>
            <person name="Riley R."/>
            <person name="Salamov A."/>
            <person name="Simmons B.A."/>
            <person name="Magnuson J.K."/>
            <person name="Henrissat B."/>
            <person name="Mortensen U.H."/>
            <person name="Larsen T.O."/>
            <person name="De vries R.P."/>
            <person name="Grigoriev I.V."/>
            <person name="Machida M."/>
            <person name="Baker S.E."/>
            <person name="Andersen M.R."/>
        </authorList>
    </citation>
    <scope>NUCLEOTIDE SEQUENCE [LARGE SCALE GENOMIC DNA]</scope>
    <source>
        <strain evidence="1 2">CBS 117635</strain>
    </source>
</reference>
<protein>
    <submittedName>
        <fullName evidence="1">Uncharacterized protein</fullName>
    </submittedName>
</protein>
<dbReference type="EMBL" id="ML732862">
    <property type="protein sequence ID" value="KAB8268714.1"/>
    <property type="molecule type" value="Genomic_DNA"/>
</dbReference>
<proteinExistence type="predicted"/>
<organism evidence="1 2">
    <name type="scientific">Aspergillus minisclerotigenes</name>
    <dbReference type="NCBI Taxonomy" id="656917"/>
    <lineage>
        <taxon>Eukaryota</taxon>
        <taxon>Fungi</taxon>
        <taxon>Dikarya</taxon>
        <taxon>Ascomycota</taxon>
        <taxon>Pezizomycotina</taxon>
        <taxon>Eurotiomycetes</taxon>
        <taxon>Eurotiomycetidae</taxon>
        <taxon>Eurotiales</taxon>
        <taxon>Aspergillaceae</taxon>
        <taxon>Aspergillus</taxon>
        <taxon>Aspergillus subgen. Circumdati</taxon>
    </lineage>
</organism>
<keyword evidence="2" id="KW-1185">Reference proteome</keyword>